<dbReference type="EMBL" id="SJPL01000001">
    <property type="protein sequence ID" value="TWT70852.1"/>
    <property type="molecule type" value="Genomic_DNA"/>
</dbReference>
<evidence type="ECO:0000313" key="2">
    <source>
        <dbReference type="Proteomes" id="UP000317238"/>
    </source>
</evidence>
<proteinExistence type="predicted"/>
<reference evidence="1 2" key="1">
    <citation type="submission" date="2019-02" db="EMBL/GenBank/DDBJ databases">
        <title>Deep-cultivation of Planctomycetes and their phenomic and genomic characterization uncovers novel biology.</title>
        <authorList>
            <person name="Wiegand S."/>
            <person name="Jogler M."/>
            <person name="Boedeker C."/>
            <person name="Pinto D."/>
            <person name="Vollmers J."/>
            <person name="Rivas-Marin E."/>
            <person name="Kohn T."/>
            <person name="Peeters S.H."/>
            <person name="Heuer A."/>
            <person name="Rast P."/>
            <person name="Oberbeckmann S."/>
            <person name="Bunk B."/>
            <person name="Jeske O."/>
            <person name="Meyerdierks A."/>
            <person name="Storesund J.E."/>
            <person name="Kallscheuer N."/>
            <person name="Luecker S."/>
            <person name="Lage O.M."/>
            <person name="Pohl T."/>
            <person name="Merkel B.J."/>
            <person name="Hornburger P."/>
            <person name="Mueller R.-W."/>
            <person name="Bruemmer F."/>
            <person name="Labrenz M."/>
            <person name="Spormann A.M."/>
            <person name="Op Den Camp H."/>
            <person name="Overmann J."/>
            <person name="Amann R."/>
            <person name="Jetten M.S.M."/>
            <person name="Mascher T."/>
            <person name="Medema M.H."/>
            <person name="Devos D.P."/>
            <person name="Kaster A.-K."/>
            <person name="Ovreas L."/>
            <person name="Rohde M."/>
            <person name="Galperin M.Y."/>
            <person name="Jogler C."/>
        </authorList>
    </citation>
    <scope>NUCLEOTIDE SEQUENCE [LARGE SCALE GENOMIC DNA]</scope>
    <source>
        <strain evidence="1 2">Pan14r</strain>
    </source>
</reference>
<evidence type="ECO:0000313" key="1">
    <source>
        <dbReference type="EMBL" id="TWT70852.1"/>
    </source>
</evidence>
<organism evidence="1 2">
    <name type="scientific">Crateriforma conspicua</name>
    <dbReference type="NCBI Taxonomy" id="2527996"/>
    <lineage>
        <taxon>Bacteria</taxon>
        <taxon>Pseudomonadati</taxon>
        <taxon>Planctomycetota</taxon>
        <taxon>Planctomycetia</taxon>
        <taxon>Planctomycetales</taxon>
        <taxon>Planctomycetaceae</taxon>
        <taxon>Crateriforma</taxon>
    </lineage>
</organism>
<comment type="caution">
    <text evidence="1">The sequence shown here is derived from an EMBL/GenBank/DDBJ whole genome shotgun (WGS) entry which is preliminary data.</text>
</comment>
<dbReference type="AlphaFoldDB" id="A0A5C5YC04"/>
<name>A0A5C5YC04_9PLAN</name>
<sequence length="58" mass="6615">MKKKANRIKFKKRFGRWGKSVPMLVHAQAVSSVNGAPLWFARSQLMELGLALERGCRE</sequence>
<accession>A0A5C5YC04</accession>
<protein>
    <submittedName>
        <fullName evidence="1">Uncharacterized protein</fullName>
    </submittedName>
</protein>
<gene>
    <name evidence="1" type="ORF">Pan14r_31600</name>
</gene>
<dbReference type="Proteomes" id="UP000317238">
    <property type="component" value="Unassembled WGS sequence"/>
</dbReference>
<keyword evidence="2" id="KW-1185">Reference proteome</keyword>